<feature type="transmembrane region" description="Helical" evidence="7">
    <location>
        <begin position="258"/>
        <end position="277"/>
    </location>
</feature>
<feature type="transmembrane region" description="Helical" evidence="7">
    <location>
        <begin position="218"/>
        <end position="238"/>
    </location>
</feature>
<protein>
    <submittedName>
        <fullName evidence="9">DNA damage-regulated autophagy modulator protein 1</fullName>
    </submittedName>
</protein>
<dbReference type="AlphaFoldDB" id="A0A8X6JTT0"/>
<evidence type="ECO:0000313" key="10">
    <source>
        <dbReference type="Proteomes" id="UP000887013"/>
    </source>
</evidence>
<dbReference type="PANTHER" id="PTHR21324">
    <property type="entry name" value="FASTING-INDUCIBLE INTEGRAL MEMBRANE PROTEIN TM6P1-RELATED"/>
    <property type="match status" value="1"/>
</dbReference>
<reference evidence="9" key="1">
    <citation type="submission" date="2020-08" db="EMBL/GenBank/DDBJ databases">
        <title>Multicomponent nature underlies the extraordinary mechanical properties of spider dragline silk.</title>
        <authorList>
            <person name="Kono N."/>
            <person name="Nakamura H."/>
            <person name="Mori M."/>
            <person name="Yoshida Y."/>
            <person name="Ohtoshi R."/>
            <person name="Malay A.D."/>
            <person name="Moran D.A.P."/>
            <person name="Tomita M."/>
            <person name="Numata K."/>
            <person name="Arakawa K."/>
        </authorList>
    </citation>
    <scope>NUCLEOTIDE SEQUENCE</scope>
</reference>
<dbReference type="InterPro" id="IPR019402">
    <property type="entry name" value="CWH43_N"/>
</dbReference>
<organism evidence="9 10">
    <name type="scientific">Nephila pilipes</name>
    <name type="common">Giant wood spider</name>
    <name type="synonym">Nephila maculata</name>
    <dbReference type="NCBI Taxonomy" id="299642"/>
    <lineage>
        <taxon>Eukaryota</taxon>
        <taxon>Metazoa</taxon>
        <taxon>Ecdysozoa</taxon>
        <taxon>Arthropoda</taxon>
        <taxon>Chelicerata</taxon>
        <taxon>Arachnida</taxon>
        <taxon>Araneae</taxon>
        <taxon>Araneomorphae</taxon>
        <taxon>Entelegynae</taxon>
        <taxon>Araneoidea</taxon>
        <taxon>Nephilidae</taxon>
        <taxon>Nephila</taxon>
    </lineage>
</organism>
<gene>
    <name evidence="9" type="primary">X975_21617</name>
    <name evidence="9" type="ORF">NPIL_571081</name>
</gene>
<evidence type="ECO:0000256" key="1">
    <source>
        <dbReference type="ARBA" id="ARBA00004127"/>
    </source>
</evidence>
<accession>A0A8X6JTT0</accession>
<dbReference type="OrthoDB" id="191706at2759"/>
<sequence>MIDASATDPDDFPSKPEPLSHCRNLQIVVEDYAHTLKGISEIEGQIRHAQLFPFLYGTQDVENLQKELQRWREEKDTVEEIRPNTSYAQALNSNTDQQRALLDGEKAEATSEPRGGSDSNNQNKKQRNSQPTESDTSFTMIIGRFWLPQHISCRDSPVSPLDASEMACLVIERAKLLPVLMAFCILLGVSLPFIFTIVKDKLNMFLPYISHAAAFPPQSAFMSIFTAVGTFFAVPTFFLRFAAVDQKRSRLEPKKIRILNFVAVGIGCLAAMAMLLSSHYPVGYVTHEKRDWMLSVVIPHFSGTAILVTLYTIYTLIQAYLTYVQRKRTTKNVFIHATLAMCVVVTNWTSCLPFYAAMKEMGPRIVDAETGIISLESKEYSFYYIISALSQWAFTFFSILFIATFYRDFKHMKLKVKVRPRQITEINLDNVHARHFNGNDEITKM</sequence>
<comment type="caution">
    <text evidence="9">The sequence shown here is derived from an EMBL/GenBank/DDBJ whole genome shotgun (WGS) entry which is preliminary data.</text>
</comment>
<evidence type="ECO:0000259" key="8">
    <source>
        <dbReference type="Pfam" id="PF10277"/>
    </source>
</evidence>
<evidence type="ECO:0000256" key="3">
    <source>
        <dbReference type="ARBA" id="ARBA00022692"/>
    </source>
</evidence>
<evidence type="ECO:0000256" key="5">
    <source>
        <dbReference type="ARBA" id="ARBA00023136"/>
    </source>
</evidence>
<dbReference type="Pfam" id="PF10277">
    <property type="entry name" value="Frag1"/>
    <property type="match status" value="1"/>
</dbReference>
<evidence type="ECO:0000256" key="2">
    <source>
        <dbReference type="ARBA" id="ARBA00006565"/>
    </source>
</evidence>
<evidence type="ECO:0000256" key="7">
    <source>
        <dbReference type="SAM" id="Phobius"/>
    </source>
</evidence>
<proteinExistence type="inferred from homology"/>
<dbReference type="Proteomes" id="UP000887013">
    <property type="component" value="Unassembled WGS sequence"/>
</dbReference>
<feature type="domain" description="CWH43-like N-terminal" evidence="8">
    <location>
        <begin position="175"/>
        <end position="411"/>
    </location>
</feature>
<dbReference type="GO" id="GO:0012505">
    <property type="term" value="C:endomembrane system"/>
    <property type="evidence" value="ECO:0007669"/>
    <property type="project" value="UniProtKB-SubCell"/>
</dbReference>
<feature type="transmembrane region" description="Helical" evidence="7">
    <location>
        <begin position="176"/>
        <end position="198"/>
    </location>
</feature>
<keyword evidence="3 7" id="KW-0812">Transmembrane</keyword>
<evidence type="ECO:0000313" key="9">
    <source>
        <dbReference type="EMBL" id="GFS36385.1"/>
    </source>
</evidence>
<dbReference type="PANTHER" id="PTHR21324:SF2">
    <property type="entry name" value="EG:22E5.9 PROTEIN"/>
    <property type="match status" value="1"/>
</dbReference>
<evidence type="ECO:0000256" key="4">
    <source>
        <dbReference type="ARBA" id="ARBA00022989"/>
    </source>
</evidence>
<dbReference type="InterPro" id="IPR050911">
    <property type="entry name" value="DRAM/TMEM150_Autophagy_Mod"/>
</dbReference>
<name>A0A8X6JTT0_NEPPI</name>
<keyword evidence="10" id="KW-1185">Reference proteome</keyword>
<feature type="transmembrane region" description="Helical" evidence="7">
    <location>
        <begin position="382"/>
        <end position="406"/>
    </location>
</feature>
<dbReference type="EMBL" id="BMAW01088749">
    <property type="protein sequence ID" value="GFS36385.1"/>
    <property type="molecule type" value="Genomic_DNA"/>
</dbReference>
<feature type="transmembrane region" description="Helical" evidence="7">
    <location>
        <begin position="297"/>
        <end position="321"/>
    </location>
</feature>
<keyword evidence="4 7" id="KW-1133">Transmembrane helix</keyword>
<feature type="region of interest" description="Disordered" evidence="6">
    <location>
        <begin position="104"/>
        <end position="135"/>
    </location>
</feature>
<comment type="subcellular location">
    <subcellularLocation>
        <location evidence="1">Endomembrane system</location>
        <topology evidence="1">Multi-pass membrane protein</topology>
    </subcellularLocation>
</comment>
<comment type="similarity">
    <text evidence="2">Belongs to the DRAM/TMEM150 family.</text>
</comment>
<feature type="transmembrane region" description="Helical" evidence="7">
    <location>
        <begin position="333"/>
        <end position="356"/>
    </location>
</feature>
<evidence type="ECO:0000256" key="6">
    <source>
        <dbReference type="SAM" id="MobiDB-lite"/>
    </source>
</evidence>
<keyword evidence="5 7" id="KW-0472">Membrane</keyword>